<dbReference type="SMART" id="SM00829">
    <property type="entry name" value="PKS_ER"/>
    <property type="match status" value="1"/>
</dbReference>
<dbReference type="InterPro" id="IPR020843">
    <property type="entry name" value="ER"/>
</dbReference>
<name>A0ABS8ZJY2_9PSEU</name>
<dbReference type="Proteomes" id="UP001521150">
    <property type="component" value="Unassembled WGS sequence"/>
</dbReference>
<protein>
    <submittedName>
        <fullName evidence="2">Zinc-binding dehydrogenase</fullName>
    </submittedName>
</protein>
<sequence>MRSVVVTGVGTVEVRDVPEPHAQAGEIRIKVAGAGPNYADLRIIGGGNIGNGIGLELAGIVDEIGPGVENAQLGTAVATIHIPWGKPGSASEYVVVPATHAAKIPDGLDILDAATVTLNSLTAAQLLAGASTGSLLVTGAAGGVGGYGVALAARAGWEVTALARATDTEFLRRAGAARVITALEDGFDAVLDTALLNEAAVKAVRDGGTYLGVYPGAEPPSERGIVVTSTMVEPDGVAAQEMLALTAKGVLEARRAGTVPFEETKVAYEALVMGGQRGRWVLTA</sequence>
<organism evidence="2 3">
    <name type="scientific">Kibdelosporangium philippinense</name>
    <dbReference type="NCBI Taxonomy" id="211113"/>
    <lineage>
        <taxon>Bacteria</taxon>
        <taxon>Bacillati</taxon>
        <taxon>Actinomycetota</taxon>
        <taxon>Actinomycetes</taxon>
        <taxon>Pseudonocardiales</taxon>
        <taxon>Pseudonocardiaceae</taxon>
        <taxon>Kibdelosporangium</taxon>
    </lineage>
</organism>
<dbReference type="SUPFAM" id="SSF50129">
    <property type="entry name" value="GroES-like"/>
    <property type="match status" value="1"/>
</dbReference>
<gene>
    <name evidence="2" type="ORF">LWC34_33965</name>
</gene>
<dbReference type="InterPro" id="IPR011032">
    <property type="entry name" value="GroES-like_sf"/>
</dbReference>
<comment type="caution">
    <text evidence="2">The sequence shown here is derived from an EMBL/GenBank/DDBJ whole genome shotgun (WGS) entry which is preliminary data.</text>
</comment>
<dbReference type="SUPFAM" id="SSF51735">
    <property type="entry name" value="NAD(P)-binding Rossmann-fold domains"/>
    <property type="match status" value="1"/>
</dbReference>
<dbReference type="Pfam" id="PF08240">
    <property type="entry name" value="ADH_N"/>
    <property type="match status" value="1"/>
</dbReference>
<dbReference type="InterPro" id="IPR051397">
    <property type="entry name" value="Zn-ADH-like_protein"/>
</dbReference>
<keyword evidence="3" id="KW-1185">Reference proteome</keyword>
<dbReference type="InterPro" id="IPR013154">
    <property type="entry name" value="ADH-like_N"/>
</dbReference>
<dbReference type="EMBL" id="JAJVCN010000003">
    <property type="protein sequence ID" value="MCE7007792.1"/>
    <property type="molecule type" value="Genomic_DNA"/>
</dbReference>
<dbReference type="PANTHER" id="PTHR43677">
    <property type="entry name" value="SHORT-CHAIN DEHYDROGENASE/REDUCTASE"/>
    <property type="match status" value="1"/>
</dbReference>
<evidence type="ECO:0000259" key="1">
    <source>
        <dbReference type="SMART" id="SM00829"/>
    </source>
</evidence>
<evidence type="ECO:0000313" key="2">
    <source>
        <dbReference type="EMBL" id="MCE7007792.1"/>
    </source>
</evidence>
<dbReference type="Gene3D" id="3.40.50.720">
    <property type="entry name" value="NAD(P)-binding Rossmann-like Domain"/>
    <property type="match status" value="1"/>
</dbReference>
<proteinExistence type="predicted"/>
<reference evidence="2 3" key="1">
    <citation type="submission" date="2021-12" db="EMBL/GenBank/DDBJ databases">
        <title>Genome sequence of Kibdelosporangium philippinense ATCC 49844.</title>
        <authorList>
            <person name="Fedorov E.A."/>
            <person name="Omeragic M."/>
            <person name="Shalygina K.F."/>
            <person name="Maclea K.S."/>
        </authorList>
    </citation>
    <scope>NUCLEOTIDE SEQUENCE [LARGE SCALE GENOMIC DNA]</scope>
    <source>
        <strain evidence="2 3">ATCC 49844</strain>
    </source>
</reference>
<dbReference type="PANTHER" id="PTHR43677:SF4">
    <property type="entry name" value="QUINONE OXIDOREDUCTASE-LIKE PROTEIN 2"/>
    <property type="match status" value="1"/>
</dbReference>
<dbReference type="Gene3D" id="3.90.180.10">
    <property type="entry name" value="Medium-chain alcohol dehydrogenases, catalytic domain"/>
    <property type="match status" value="1"/>
</dbReference>
<dbReference type="InterPro" id="IPR036291">
    <property type="entry name" value="NAD(P)-bd_dom_sf"/>
</dbReference>
<accession>A0ABS8ZJY2</accession>
<dbReference type="Pfam" id="PF13602">
    <property type="entry name" value="ADH_zinc_N_2"/>
    <property type="match status" value="1"/>
</dbReference>
<feature type="domain" description="Enoyl reductase (ER)" evidence="1">
    <location>
        <begin position="8"/>
        <end position="282"/>
    </location>
</feature>
<dbReference type="RefSeq" id="WP_233729355.1">
    <property type="nucleotide sequence ID" value="NZ_JAJVCN010000003.1"/>
</dbReference>
<evidence type="ECO:0000313" key="3">
    <source>
        <dbReference type="Proteomes" id="UP001521150"/>
    </source>
</evidence>